<evidence type="ECO:0000313" key="5">
    <source>
        <dbReference type="Proteomes" id="UP000051952"/>
    </source>
</evidence>
<evidence type="ECO:0000259" key="2">
    <source>
        <dbReference type="PROSITE" id="PS50006"/>
    </source>
</evidence>
<dbReference type="InterPro" id="IPR000719">
    <property type="entry name" value="Prot_kinase_dom"/>
</dbReference>
<dbReference type="GO" id="GO:0005524">
    <property type="term" value="F:ATP binding"/>
    <property type="evidence" value="ECO:0007669"/>
    <property type="project" value="UniProtKB-UniRule"/>
</dbReference>
<keyword evidence="5" id="KW-1185">Reference proteome</keyword>
<dbReference type="Proteomes" id="UP000051952">
    <property type="component" value="Unassembled WGS sequence"/>
</dbReference>
<dbReference type="Gene3D" id="3.30.200.20">
    <property type="entry name" value="Phosphorylase Kinase, domain 1"/>
    <property type="match status" value="1"/>
</dbReference>
<dbReference type="GO" id="GO:0004672">
    <property type="term" value="F:protein kinase activity"/>
    <property type="evidence" value="ECO:0007669"/>
    <property type="project" value="InterPro"/>
</dbReference>
<organism evidence="4 5">
    <name type="scientific">Bodo saltans</name>
    <name type="common">Flagellated protozoan</name>
    <dbReference type="NCBI Taxonomy" id="75058"/>
    <lineage>
        <taxon>Eukaryota</taxon>
        <taxon>Discoba</taxon>
        <taxon>Euglenozoa</taxon>
        <taxon>Kinetoplastea</taxon>
        <taxon>Metakinetoplastina</taxon>
        <taxon>Eubodonida</taxon>
        <taxon>Bodonidae</taxon>
        <taxon>Bodo</taxon>
    </lineage>
</organism>
<dbReference type="PROSITE" id="PS50011">
    <property type="entry name" value="PROTEIN_KINASE_DOM"/>
    <property type="match status" value="1"/>
</dbReference>
<dbReference type="SUPFAM" id="SSF49879">
    <property type="entry name" value="SMAD/FHA domain"/>
    <property type="match status" value="1"/>
</dbReference>
<dbReference type="AlphaFoldDB" id="A0A0S4JPT4"/>
<dbReference type="EMBL" id="CYKH01001839">
    <property type="protein sequence ID" value="CUG90523.1"/>
    <property type="molecule type" value="Genomic_DNA"/>
</dbReference>
<dbReference type="OrthoDB" id="3218341at2759"/>
<dbReference type="PROSITE" id="PS00107">
    <property type="entry name" value="PROTEIN_KINASE_ATP"/>
    <property type="match status" value="1"/>
</dbReference>
<dbReference type="VEuPathDB" id="TriTrypDB:BSAL_27195"/>
<reference evidence="5" key="1">
    <citation type="submission" date="2015-09" db="EMBL/GenBank/DDBJ databases">
        <authorList>
            <consortium name="Pathogen Informatics"/>
        </authorList>
    </citation>
    <scope>NUCLEOTIDE SEQUENCE [LARGE SCALE GENOMIC DNA]</scope>
    <source>
        <strain evidence="5">Lake Konstanz</strain>
    </source>
</reference>
<evidence type="ECO:0000256" key="1">
    <source>
        <dbReference type="PROSITE-ProRule" id="PRU10141"/>
    </source>
</evidence>
<dbReference type="InterPro" id="IPR011009">
    <property type="entry name" value="Kinase-like_dom_sf"/>
</dbReference>
<keyword evidence="1" id="KW-0067">ATP-binding</keyword>
<dbReference type="InterPro" id="IPR008984">
    <property type="entry name" value="SMAD_FHA_dom_sf"/>
</dbReference>
<dbReference type="Gene3D" id="2.60.200.20">
    <property type="match status" value="1"/>
</dbReference>
<dbReference type="PROSITE" id="PS50006">
    <property type="entry name" value="FHA_DOMAIN"/>
    <property type="match status" value="1"/>
</dbReference>
<proteinExistence type="predicted"/>
<name>A0A0S4JPT4_BODSA</name>
<evidence type="ECO:0000313" key="4">
    <source>
        <dbReference type="EMBL" id="CUG90523.1"/>
    </source>
</evidence>
<feature type="domain" description="Protein kinase" evidence="3">
    <location>
        <begin position="245"/>
        <end position="300"/>
    </location>
</feature>
<dbReference type="InterPro" id="IPR017441">
    <property type="entry name" value="Protein_kinase_ATP_BS"/>
</dbReference>
<dbReference type="InterPro" id="IPR000253">
    <property type="entry name" value="FHA_dom"/>
</dbReference>
<accession>A0A0S4JPT4</accession>
<keyword evidence="4" id="KW-0808">Transferase</keyword>
<keyword evidence="1" id="KW-0547">Nucleotide-binding</keyword>
<feature type="domain" description="FHA" evidence="2">
    <location>
        <begin position="140"/>
        <end position="190"/>
    </location>
</feature>
<dbReference type="SUPFAM" id="SSF56112">
    <property type="entry name" value="Protein kinase-like (PK-like)"/>
    <property type="match status" value="1"/>
</dbReference>
<dbReference type="Pfam" id="PF00498">
    <property type="entry name" value="FHA"/>
    <property type="match status" value="1"/>
</dbReference>
<feature type="binding site" evidence="1">
    <location>
        <position position="274"/>
    </location>
    <ligand>
        <name>ATP</name>
        <dbReference type="ChEBI" id="CHEBI:30616"/>
    </ligand>
</feature>
<dbReference type="SMART" id="SM00240">
    <property type="entry name" value="FHA"/>
    <property type="match status" value="1"/>
</dbReference>
<keyword evidence="4" id="KW-0418">Kinase</keyword>
<sequence length="300" mass="32964">MSYQLYVDSLSQHGKDLLVKHEIDEPSLAITSLKDLERVGMRLGDLAKTKQFLGVAKRPRESEVDVGVHGRVAETASLASPNFTSVEEAFDAVSLLVEETISPSQSPQASPHSPSEETNFRIEHLENSEHSRTFNQKTDLTIGRDPHSCSLVFPEAATLSRVHCKFFCLGREVFLTDVSSNGTFLNGKMVGKNNQRALRTNDLVSLINPQQPESTKLTWRFIAPEGPTALPSAGAGDASNIEAHYKLGEVLGTGNFATVRLGTHRTNGRNVAVKIVEKKRFALQEGEFSFSSLKWKSSGR</sequence>
<protein>
    <submittedName>
        <fullName evidence="4">Protein kinase, putative</fullName>
    </submittedName>
</protein>
<gene>
    <name evidence="4" type="ORF">BSAL_27195</name>
</gene>
<evidence type="ECO:0000259" key="3">
    <source>
        <dbReference type="PROSITE" id="PS50011"/>
    </source>
</evidence>